<gene>
    <name evidence="1" type="ORF">Taro_001741</name>
</gene>
<protein>
    <submittedName>
        <fullName evidence="1">Uncharacterized protein</fullName>
    </submittedName>
</protein>
<organism evidence="1 2">
    <name type="scientific">Colocasia esculenta</name>
    <name type="common">Wild taro</name>
    <name type="synonym">Arum esculentum</name>
    <dbReference type="NCBI Taxonomy" id="4460"/>
    <lineage>
        <taxon>Eukaryota</taxon>
        <taxon>Viridiplantae</taxon>
        <taxon>Streptophyta</taxon>
        <taxon>Embryophyta</taxon>
        <taxon>Tracheophyta</taxon>
        <taxon>Spermatophyta</taxon>
        <taxon>Magnoliopsida</taxon>
        <taxon>Liliopsida</taxon>
        <taxon>Araceae</taxon>
        <taxon>Aroideae</taxon>
        <taxon>Colocasieae</taxon>
        <taxon>Colocasia</taxon>
    </lineage>
</organism>
<dbReference type="Proteomes" id="UP000652761">
    <property type="component" value="Unassembled WGS sequence"/>
</dbReference>
<name>A0A843TEH1_COLES</name>
<reference evidence="1" key="1">
    <citation type="submission" date="2017-07" db="EMBL/GenBank/DDBJ databases">
        <title>Taro Niue Genome Assembly and Annotation.</title>
        <authorList>
            <person name="Atibalentja N."/>
            <person name="Keating K."/>
            <person name="Fields C.J."/>
        </authorList>
    </citation>
    <scope>NUCLEOTIDE SEQUENCE</scope>
    <source>
        <strain evidence="1">Niue_2</strain>
        <tissue evidence="1">Leaf</tissue>
    </source>
</reference>
<dbReference type="AlphaFoldDB" id="A0A843TEH1"/>
<evidence type="ECO:0000313" key="2">
    <source>
        <dbReference type="Proteomes" id="UP000652761"/>
    </source>
</evidence>
<comment type="caution">
    <text evidence="1">The sequence shown here is derived from an EMBL/GenBank/DDBJ whole genome shotgun (WGS) entry which is preliminary data.</text>
</comment>
<evidence type="ECO:0000313" key="1">
    <source>
        <dbReference type="EMBL" id="MQL69445.1"/>
    </source>
</evidence>
<dbReference type="EMBL" id="NMUH01000037">
    <property type="protein sequence ID" value="MQL69445.1"/>
    <property type="molecule type" value="Genomic_DNA"/>
</dbReference>
<keyword evidence="2" id="KW-1185">Reference proteome</keyword>
<proteinExistence type="predicted"/>
<sequence length="110" mass="12417">MLASYLLVAVERREHLHTDGSELAKSSFSHRPELGFLLLLFAKSQRELSGSQGEVGLKERGLSFPAEVKKPTSWYKSQCGSTRHKPLARFYTVYSPTAGRKSFLEKKEQS</sequence>
<accession>A0A843TEH1</accession>